<reference evidence="2 3" key="1">
    <citation type="submission" date="2024-03" db="EMBL/GenBank/DDBJ databases">
        <authorList>
            <person name="Gkanogiannis A."/>
            <person name="Becerra Lopez-Lavalle L."/>
        </authorList>
    </citation>
    <scope>NUCLEOTIDE SEQUENCE [LARGE SCALE GENOMIC DNA]</scope>
</reference>
<evidence type="ECO:0000313" key="3">
    <source>
        <dbReference type="Proteomes" id="UP001642487"/>
    </source>
</evidence>
<dbReference type="Proteomes" id="UP001642487">
    <property type="component" value="Chromosome 2"/>
</dbReference>
<name>A0ABP0YBV9_9ROSI</name>
<organism evidence="2 3">
    <name type="scientific">Citrullus colocynthis</name>
    <name type="common">colocynth</name>
    <dbReference type="NCBI Taxonomy" id="252529"/>
    <lineage>
        <taxon>Eukaryota</taxon>
        <taxon>Viridiplantae</taxon>
        <taxon>Streptophyta</taxon>
        <taxon>Embryophyta</taxon>
        <taxon>Tracheophyta</taxon>
        <taxon>Spermatophyta</taxon>
        <taxon>Magnoliopsida</taxon>
        <taxon>eudicotyledons</taxon>
        <taxon>Gunneridae</taxon>
        <taxon>Pentapetalae</taxon>
        <taxon>rosids</taxon>
        <taxon>fabids</taxon>
        <taxon>Cucurbitales</taxon>
        <taxon>Cucurbitaceae</taxon>
        <taxon>Benincaseae</taxon>
        <taxon>Citrullus</taxon>
    </lineage>
</organism>
<feature type="chain" id="PRO_5046729987" evidence="1">
    <location>
        <begin position="22"/>
        <end position="98"/>
    </location>
</feature>
<evidence type="ECO:0000256" key="1">
    <source>
        <dbReference type="SAM" id="SignalP"/>
    </source>
</evidence>
<evidence type="ECO:0000313" key="2">
    <source>
        <dbReference type="EMBL" id="CAK9316162.1"/>
    </source>
</evidence>
<dbReference type="EMBL" id="OZ021736">
    <property type="protein sequence ID" value="CAK9316162.1"/>
    <property type="molecule type" value="Genomic_DNA"/>
</dbReference>
<gene>
    <name evidence="2" type="ORF">CITCOLO1_LOCUS8013</name>
</gene>
<protein>
    <submittedName>
        <fullName evidence="2">Uncharacterized protein</fullName>
    </submittedName>
</protein>
<keyword evidence="3" id="KW-1185">Reference proteome</keyword>
<accession>A0ABP0YBV9</accession>
<feature type="signal peptide" evidence="1">
    <location>
        <begin position="1"/>
        <end position="21"/>
    </location>
</feature>
<proteinExistence type="predicted"/>
<keyword evidence="1" id="KW-0732">Signal</keyword>
<sequence>MSTRAFIFLGLLFAIVVLFSSEEVTVTARDAKFNEAWKMEKLNDVEHHVVEGGHARNLAECLHGCARGCCGCVRGRCIRCCSSADESADGEPQAKPNN</sequence>